<accession>A0ABQ6FQX4</accession>
<dbReference type="Pfam" id="PF07282">
    <property type="entry name" value="Cas12f1-like_TNB"/>
    <property type="match status" value="1"/>
</dbReference>
<keyword evidence="4" id="KW-0233">DNA recombination</keyword>
<evidence type="ECO:0000259" key="7">
    <source>
        <dbReference type="Pfam" id="PF07282"/>
    </source>
</evidence>
<reference evidence="8 9" key="1">
    <citation type="submission" date="2023-02" db="EMBL/GenBank/DDBJ databases">
        <title>Dictyobacter halimunensis sp. nov., a new member of the class Ktedonobacteria from forest soil in a geothermal area.</title>
        <authorList>
            <person name="Rachmania M.K."/>
            <person name="Ningsih F."/>
            <person name="Sakai Y."/>
            <person name="Yabe S."/>
            <person name="Yokota A."/>
            <person name="Sjamsuridzal W."/>
        </authorList>
    </citation>
    <scope>NUCLEOTIDE SEQUENCE [LARGE SCALE GENOMIC DNA]</scope>
    <source>
        <strain evidence="8 9">S3.2.2.5</strain>
    </source>
</reference>
<dbReference type="Pfam" id="PF01385">
    <property type="entry name" value="OrfB_IS605"/>
    <property type="match status" value="1"/>
</dbReference>
<protein>
    <submittedName>
        <fullName evidence="8">Transposase</fullName>
    </submittedName>
</protein>
<feature type="compositionally biased region" description="Basic and acidic residues" evidence="5">
    <location>
        <begin position="420"/>
        <end position="431"/>
    </location>
</feature>
<dbReference type="RefSeq" id="WP_338250289.1">
    <property type="nucleotide sequence ID" value="NZ_BSRI01000001.1"/>
</dbReference>
<evidence type="ECO:0000256" key="3">
    <source>
        <dbReference type="ARBA" id="ARBA00023125"/>
    </source>
</evidence>
<dbReference type="InterPro" id="IPR010095">
    <property type="entry name" value="Cas12f1-like_TNB"/>
</dbReference>
<proteinExistence type="inferred from homology"/>
<feature type="domain" description="Cas12f1-like TNB" evidence="7">
    <location>
        <begin position="297"/>
        <end position="358"/>
    </location>
</feature>
<dbReference type="NCBIfam" id="NF040570">
    <property type="entry name" value="guided_TnpB"/>
    <property type="match status" value="1"/>
</dbReference>
<feature type="domain" description="Probable transposase IS891/IS1136/IS1341" evidence="6">
    <location>
        <begin position="156"/>
        <end position="277"/>
    </location>
</feature>
<keyword evidence="9" id="KW-1185">Reference proteome</keyword>
<evidence type="ECO:0000256" key="5">
    <source>
        <dbReference type="SAM" id="MobiDB-lite"/>
    </source>
</evidence>
<evidence type="ECO:0000256" key="1">
    <source>
        <dbReference type="ARBA" id="ARBA00008761"/>
    </source>
</evidence>
<evidence type="ECO:0000256" key="4">
    <source>
        <dbReference type="ARBA" id="ARBA00023172"/>
    </source>
</evidence>
<evidence type="ECO:0000313" key="9">
    <source>
        <dbReference type="Proteomes" id="UP001344906"/>
    </source>
</evidence>
<evidence type="ECO:0000313" key="8">
    <source>
        <dbReference type="EMBL" id="GLV55705.1"/>
    </source>
</evidence>
<keyword evidence="3" id="KW-0238">DNA-binding</keyword>
<organism evidence="8 9">
    <name type="scientific">Dictyobacter halimunensis</name>
    <dbReference type="NCBI Taxonomy" id="3026934"/>
    <lineage>
        <taxon>Bacteria</taxon>
        <taxon>Bacillati</taxon>
        <taxon>Chloroflexota</taxon>
        <taxon>Ktedonobacteria</taxon>
        <taxon>Ktedonobacterales</taxon>
        <taxon>Dictyobacteraceae</taxon>
        <taxon>Dictyobacter</taxon>
    </lineage>
</organism>
<keyword evidence="2" id="KW-0815">Transposition</keyword>
<feature type="region of interest" description="Disordered" evidence="5">
    <location>
        <begin position="402"/>
        <end position="431"/>
    </location>
</feature>
<comment type="caution">
    <text evidence="8">The sequence shown here is derived from an EMBL/GenBank/DDBJ whole genome shotgun (WGS) entry which is preliminary data.</text>
</comment>
<name>A0ABQ6FQX4_9CHLR</name>
<evidence type="ECO:0000259" key="6">
    <source>
        <dbReference type="Pfam" id="PF01385"/>
    </source>
</evidence>
<dbReference type="EMBL" id="BSRI01000001">
    <property type="protein sequence ID" value="GLV55705.1"/>
    <property type="molecule type" value="Genomic_DNA"/>
</dbReference>
<dbReference type="InterPro" id="IPR001959">
    <property type="entry name" value="Transposase"/>
</dbReference>
<evidence type="ECO:0000256" key="2">
    <source>
        <dbReference type="ARBA" id="ARBA00022578"/>
    </source>
</evidence>
<dbReference type="Proteomes" id="UP001344906">
    <property type="component" value="Unassembled WGS sequence"/>
</dbReference>
<comment type="similarity">
    <text evidence="1">In the C-terminal section; belongs to the transposase 35 family.</text>
</comment>
<gene>
    <name evidence="8" type="ORF">KDH_25490</name>
</gene>
<sequence>MNTVKIYQLKRLSLEQYQRLRTAQQEAALVWNACVTLHLQARMQQTTWPGRDALQKATKGRFALHSQSVQMVTHAFLANVDTTRQLRRSHPQMKMRYPYKMKQFYPVFWPAQAVSKESKRVVLPMGRGRGSLVLPVELPQQSRSVTLVWNDGYELHVSVEVPQAEEAPGTVHATVDLGEIHLAAVMTNTSEAIIVTGRGIRSLKRGRSKALRTVSKKQARCTKDSHRWKKLQRAKRKQSRQAERRIRDQRHQATRNVIDFCVEHKVGTLFIGNPHGVRNNNHGHHHNQRRSLWEYGRDIDYLTHKANQAHMECFTGSERGTSSQCPACGHKHKPRNRQWICKACGFSGHRDLVGSINMHTLTFDEQVNFPRSFTYLRPAMCRSRSSRADAPLVSQKESCCLSQSGSQPHVADVASSEAGYRPDDAEKPISL</sequence>